<dbReference type="Gene3D" id="1.20.120.520">
    <property type="entry name" value="nmb1532 protein domain like"/>
    <property type="match status" value="1"/>
</dbReference>
<proteinExistence type="predicted"/>
<organism evidence="1 2">
    <name type="scientific">Actimicrobium antarcticum</name>
    <dbReference type="NCBI Taxonomy" id="1051899"/>
    <lineage>
        <taxon>Bacteria</taxon>
        <taxon>Pseudomonadati</taxon>
        <taxon>Pseudomonadota</taxon>
        <taxon>Betaproteobacteria</taxon>
        <taxon>Burkholderiales</taxon>
        <taxon>Oxalobacteraceae</taxon>
        <taxon>Actimicrobium</taxon>
    </lineage>
</organism>
<evidence type="ECO:0000313" key="1">
    <source>
        <dbReference type="EMBL" id="GAA4014377.1"/>
    </source>
</evidence>
<protein>
    <recommendedName>
        <fullName evidence="3">Hemerythrin-like domain-containing protein</fullName>
    </recommendedName>
</protein>
<gene>
    <name evidence="1" type="ORF">GCM10022212_05900</name>
</gene>
<dbReference type="EMBL" id="BAAAZE010000005">
    <property type="protein sequence ID" value="GAA4014377.1"/>
    <property type="molecule type" value="Genomic_DNA"/>
</dbReference>
<reference evidence="2" key="1">
    <citation type="journal article" date="2019" name="Int. J. Syst. Evol. Microbiol.">
        <title>The Global Catalogue of Microorganisms (GCM) 10K type strain sequencing project: providing services to taxonomists for standard genome sequencing and annotation.</title>
        <authorList>
            <consortium name="The Broad Institute Genomics Platform"/>
            <consortium name="The Broad Institute Genome Sequencing Center for Infectious Disease"/>
            <person name="Wu L."/>
            <person name="Ma J."/>
        </authorList>
    </citation>
    <scope>NUCLEOTIDE SEQUENCE [LARGE SCALE GENOMIC DNA]</scope>
    <source>
        <strain evidence="2">JCM 16673</strain>
    </source>
</reference>
<accession>A0ABP7SNV0</accession>
<keyword evidence="2" id="KW-1185">Reference proteome</keyword>
<evidence type="ECO:0008006" key="3">
    <source>
        <dbReference type="Google" id="ProtNLM"/>
    </source>
</evidence>
<name>A0ABP7SNV0_9BURK</name>
<dbReference type="Proteomes" id="UP001501353">
    <property type="component" value="Unassembled WGS sequence"/>
</dbReference>
<comment type="caution">
    <text evidence="1">The sequence shown here is derived from an EMBL/GenBank/DDBJ whole genome shotgun (WGS) entry which is preliminary data.</text>
</comment>
<sequence>MLTAMYSLVAIRAEQKNVRSILGRLRYHIDSSRRELQATDLSLLELVMRRFFQFDAYCHARKVEVYVIPAIHCDDTAINNLLAELDAFSAAAMGILASLQEHHAEAREQGHVDHHQFFAEAEKYCETISCRLTKEDEHLFPEIGRLLTREDWFALGTQFLSDDGDKYAHRRIQPPSMPAALDVLS</sequence>
<dbReference type="RefSeq" id="WP_344761735.1">
    <property type="nucleotide sequence ID" value="NZ_BAAAZE010000005.1"/>
</dbReference>
<evidence type="ECO:0000313" key="2">
    <source>
        <dbReference type="Proteomes" id="UP001501353"/>
    </source>
</evidence>